<dbReference type="Pfam" id="PF13478">
    <property type="entry name" value="XdhC_C"/>
    <property type="match status" value="1"/>
</dbReference>
<feature type="domain" description="XdhC- CoxI" evidence="1">
    <location>
        <begin position="16"/>
        <end position="81"/>
    </location>
</feature>
<organism evidence="3 4">
    <name type="scientific">Pseudoalteromonas arctica A 37-1-2</name>
    <dbReference type="NCBI Taxonomy" id="1117313"/>
    <lineage>
        <taxon>Bacteria</taxon>
        <taxon>Pseudomonadati</taxon>
        <taxon>Pseudomonadota</taxon>
        <taxon>Gammaproteobacteria</taxon>
        <taxon>Alteromonadales</taxon>
        <taxon>Pseudoalteromonadaceae</taxon>
        <taxon>Pseudoalteromonas</taxon>
    </lineage>
</organism>
<evidence type="ECO:0000259" key="2">
    <source>
        <dbReference type="Pfam" id="PF13478"/>
    </source>
</evidence>
<dbReference type="Pfam" id="PF02625">
    <property type="entry name" value="XdhC_CoxI"/>
    <property type="match status" value="1"/>
</dbReference>
<dbReference type="RefSeq" id="WP_010553930.1">
    <property type="nucleotide sequence ID" value="NZ_CP011026.1"/>
</dbReference>
<dbReference type="InterPro" id="IPR003777">
    <property type="entry name" value="XdhC_CoxI"/>
</dbReference>
<evidence type="ECO:0000313" key="3">
    <source>
        <dbReference type="EMBL" id="ATC88732.1"/>
    </source>
</evidence>
<dbReference type="PANTHER" id="PTHR30388">
    <property type="entry name" value="ALDEHYDE OXIDOREDUCTASE MOLYBDENUM COFACTOR ASSEMBLY PROTEIN"/>
    <property type="match status" value="1"/>
</dbReference>
<accession>A0A290S9J4</accession>
<dbReference type="Proteomes" id="UP000016505">
    <property type="component" value="Chromosome II"/>
</dbReference>
<dbReference type="KEGG" id="part:PARC_b0547"/>
<evidence type="ECO:0000259" key="1">
    <source>
        <dbReference type="Pfam" id="PF02625"/>
    </source>
</evidence>
<dbReference type="AlphaFoldDB" id="A0A290S9J4"/>
<dbReference type="Gene3D" id="3.40.50.720">
    <property type="entry name" value="NAD(P)-binding Rossmann-like Domain"/>
    <property type="match status" value="1"/>
</dbReference>
<dbReference type="OrthoDB" id="9815497at2"/>
<name>A0A290S9J4_9GAMM</name>
<feature type="domain" description="XdhC Rossmann" evidence="2">
    <location>
        <begin position="182"/>
        <end position="322"/>
    </location>
</feature>
<reference evidence="3 4" key="1">
    <citation type="journal article" date="2012" name="J. Bacteriol.">
        <title>Genome sequences of type strains of seven species of the marine bacterium Pseudoalteromonas.</title>
        <authorList>
            <person name="Xie B.B."/>
            <person name="Shu Y.L."/>
            <person name="Qin Q.L."/>
            <person name="Rong J.C."/>
            <person name="Zhang X.Y."/>
            <person name="Chen X.L."/>
            <person name="Shi M."/>
            <person name="He H.L."/>
            <person name="Zhou B.C."/>
            <person name="Zhang Y.Z."/>
        </authorList>
    </citation>
    <scope>NUCLEOTIDE SEQUENCE [LARGE SCALE GENOMIC DNA]</scope>
    <source>
        <strain evidence="3 4">A 37-1-2</strain>
    </source>
</reference>
<dbReference type="PANTHER" id="PTHR30388:SF4">
    <property type="entry name" value="MOLYBDENUM COFACTOR INSERTION CHAPERONE PAOD"/>
    <property type="match status" value="1"/>
</dbReference>
<dbReference type="InterPro" id="IPR027051">
    <property type="entry name" value="XdhC_Rossmann_dom"/>
</dbReference>
<protein>
    <submittedName>
        <fullName evidence="3">Xanthine dehydrogenase accessory factor</fullName>
    </submittedName>
</protein>
<proteinExistence type="predicted"/>
<dbReference type="EMBL" id="CP011026">
    <property type="protein sequence ID" value="ATC88732.1"/>
    <property type="molecule type" value="Genomic_DNA"/>
</dbReference>
<gene>
    <name evidence="3" type="primary">xdhC</name>
    <name evidence="3" type="ORF">PARC_b0547</name>
</gene>
<sequence>MVTDLKSILNTWYLNRDNQEWVLATLYKIEGSSYRKLGAMMLISSLGERLGMLSGGCLEADIQRHAKQVMSTLTSKTISYDATDEDDLTFQLGIGCGGIVHILLQPIHKANDYLQLELVSKALNENKPGRYLQQVSPILPAGSGVFTQNDELHGLSMNRKAQLVELQGATCLQTSIYPPPHLLIVGGGADAVPVYTFAKQLGWSVTVWDTRAANAKRQYFKNADAILRITPSELKEYCITNKVDAAILMAHSVDLDANTLAQFKDVPFKYIGLLGPKHRREQVLEHANTRVSQIKSPVFGPVGLNLGGDSPESIALSLISEIHAVLCDKNAQSLSHWGQEAC</sequence>
<evidence type="ECO:0000313" key="4">
    <source>
        <dbReference type="Proteomes" id="UP000016505"/>
    </source>
</evidence>
<dbReference type="InterPro" id="IPR052698">
    <property type="entry name" value="MoCofactor_Util/Proc"/>
</dbReference>